<dbReference type="Proteomes" id="UP001186944">
    <property type="component" value="Unassembled WGS sequence"/>
</dbReference>
<reference evidence="2" key="1">
    <citation type="submission" date="2019-08" db="EMBL/GenBank/DDBJ databases">
        <title>The improved chromosome-level genome for the pearl oyster Pinctada fucata martensii using PacBio sequencing and Hi-C.</title>
        <authorList>
            <person name="Zheng Z."/>
        </authorList>
    </citation>
    <scope>NUCLEOTIDE SEQUENCE</scope>
    <source>
        <strain evidence="2">ZZ-2019</strain>
        <tissue evidence="2">Adductor muscle</tissue>
    </source>
</reference>
<dbReference type="AlphaFoldDB" id="A0AA88YCU6"/>
<dbReference type="GO" id="GO:0038203">
    <property type="term" value="P:TORC2 signaling"/>
    <property type="evidence" value="ECO:0007669"/>
    <property type="project" value="TreeGrafter"/>
</dbReference>
<dbReference type="EMBL" id="VSWD01000007">
    <property type="protein sequence ID" value="KAK3098919.1"/>
    <property type="molecule type" value="Genomic_DNA"/>
</dbReference>
<keyword evidence="3" id="KW-1185">Reference proteome</keyword>
<evidence type="ECO:0000313" key="3">
    <source>
        <dbReference type="Proteomes" id="UP001186944"/>
    </source>
</evidence>
<dbReference type="GO" id="GO:0031932">
    <property type="term" value="C:TORC2 complex"/>
    <property type="evidence" value="ECO:0007669"/>
    <property type="project" value="TreeGrafter"/>
</dbReference>
<accession>A0AA88YCU6</accession>
<dbReference type="PANTHER" id="PTHR32428">
    <property type="entry name" value="TARGET OF RAPAMYCIN COMPLEX 2 SUBUNIT BIT61-RELATED"/>
    <property type="match status" value="1"/>
</dbReference>
<dbReference type="PANTHER" id="PTHR32428:SF2">
    <property type="entry name" value="TARGET OF RAPAMYCIN COMPLEX 2 SUBUNIT BIT61-RELATED"/>
    <property type="match status" value="1"/>
</dbReference>
<gene>
    <name evidence="2" type="ORF">FSP39_024273</name>
</gene>
<organism evidence="2 3">
    <name type="scientific">Pinctada imbricata</name>
    <name type="common">Atlantic pearl-oyster</name>
    <name type="synonym">Pinctada martensii</name>
    <dbReference type="NCBI Taxonomy" id="66713"/>
    <lineage>
        <taxon>Eukaryota</taxon>
        <taxon>Metazoa</taxon>
        <taxon>Spiralia</taxon>
        <taxon>Lophotrochozoa</taxon>
        <taxon>Mollusca</taxon>
        <taxon>Bivalvia</taxon>
        <taxon>Autobranchia</taxon>
        <taxon>Pteriomorphia</taxon>
        <taxon>Pterioida</taxon>
        <taxon>Pterioidea</taxon>
        <taxon>Pteriidae</taxon>
        <taxon>Pinctada</taxon>
    </lineage>
</organism>
<comment type="similarity">
    <text evidence="1">Belongs to the PROTOR family.</text>
</comment>
<proteinExistence type="inferred from homology"/>
<name>A0AA88YCU6_PINIB</name>
<evidence type="ECO:0000256" key="1">
    <source>
        <dbReference type="ARBA" id="ARBA00010453"/>
    </source>
</evidence>
<sequence>MESITSSRRHSLLPNFGGKNGSMKRHSLANITEAWKGYSLGRRGSFGACRMSVANALDCASRHQFLESIQVAVIQLFQKKKLQEFELASLQESVRNLVDTEAGPLIFDYFKDKLLKKGMVILRECMKNDLGTVLLKKMSDQWNYLYTQIIPTLLAMLYALDTKETSLRKVILLEFRDIVVLKVGLDDSLSTVSKEDIPSSIKQMLLVLQGYHDGFPPSDKYAKLERMVARVVSPHLGFFGLYEGSHIPTVRCSIKPSSSPKPKEKTEAYELDVASVKSKLRQSNILPVRNLHKHHANGHIFNHFLEPVVEQESVRRHSIDM</sequence>
<evidence type="ECO:0000313" key="2">
    <source>
        <dbReference type="EMBL" id="KAK3098919.1"/>
    </source>
</evidence>
<protein>
    <submittedName>
        <fullName evidence="2">Uncharacterized protein</fullName>
    </submittedName>
</protein>
<dbReference type="InterPro" id="IPR013745">
    <property type="entry name" value="Bit61/PRR5"/>
</dbReference>
<comment type="caution">
    <text evidence="2">The sequence shown here is derived from an EMBL/GenBank/DDBJ whole genome shotgun (WGS) entry which is preliminary data.</text>
</comment>